<comment type="subcellular location">
    <subcellularLocation>
        <location evidence="1">Cell membrane</location>
        <topology evidence="1">Single-pass type I membrane protein</topology>
    </subcellularLocation>
</comment>
<keyword evidence="6 9" id="KW-1133">Transmembrane helix</keyword>
<dbReference type="PROSITE" id="PS51034">
    <property type="entry name" value="ZP_2"/>
    <property type="match status" value="1"/>
</dbReference>
<dbReference type="InterPro" id="IPR001507">
    <property type="entry name" value="ZP_dom"/>
</dbReference>
<dbReference type="InterPro" id="IPR051962">
    <property type="entry name" value="Cuticlin"/>
</dbReference>
<dbReference type="GO" id="GO:0042302">
    <property type="term" value="F:structural constituent of cuticle"/>
    <property type="evidence" value="ECO:0007669"/>
    <property type="project" value="UniProtKB-KW"/>
</dbReference>
<evidence type="ECO:0000256" key="2">
    <source>
        <dbReference type="ARBA" id="ARBA00022460"/>
    </source>
</evidence>
<dbReference type="PANTHER" id="PTHR22907:SF23">
    <property type="entry name" value="ZP DOMAIN-CONTAINING PROTEIN"/>
    <property type="match status" value="1"/>
</dbReference>
<dbReference type="SMART" id="SM00241">
    <property type="entry name" value="ZP"/>
    <property type="match status" value="1"/>
</dbReference>
<keyword evidence="2" id="KW-0193">Cuticle</keyword>
<evidence type="ECO:0000256" key="10">
    <source>
        <dbReference type="SAM" id="SignalP"/>
    </source>
</evidence>
<feature type="transmembrane region" description="Helical" evidence="9">
    <location>
        <begin position="464"/>
        <end position="484"/>
    </location>
</feature>
<evidence type="ECO:0000313" key="12">
    <source>
        <dbReference type="EMBL" id="GMT14785.1"/>
    </source>
</evidence>
<evidence type="ECO:0000256" key="7">
    <source>
        <dbReference type="ARBA" id="ARBA00023136"/>
    </source>
</evidence>
<evidence type="ECO:0000256" key="4">
    <source>
        <dbReference type="ARBA" id="ARBA00022692"/>
    </source>
</evidence>
<dbReference type="GO" id="GO:0005886">
    <property type="term" value="C:plasma membrane"/>
    <property type="evidence" value="ECO:0007669"/>
    <property type="project" value="UniProtKB-SubCell"/>
</dbReference>
<evidence type="ECO:0000256" key="5">
    <source>
        <dbReference type="ARBA" id="ARBA00022729"/>
    </source>
</evidence>
<keyword evidence="3" id="KW-1003">Cell membrane</keyword>
<keyword evidence="7 9" id="KW-0472">Membrane</keyword>
<gene>
    <name evidence="12" type="ORF">PFISCL1PPCAC_6082</name>
</gene>
<dbReference type="Proteomes" id="UP001432322">
    <property type="component" value="Unassembled WGS sequence"/>
</dbReference>
<dbReference type="Pfam" id="PF25057">
    <property type="entry name" value="CUT_N"/>
    <property type="match status" value="1"/>
</dbReference>
<dbReference type="PANTHER" id="PTHR22907">
    <property type="entry name" value="GH04558P"/>
    <property type="match status" value="1"/>
</dbReference>
<keyword evidence="5 10" id="KW-0732">Signal</keyword>
<evidence type="ECO:0000256" key="8">
    <source>
        <dbReference type="SAM" id="MobiDB-lite"/>
    </source>
</evidence>
<dbReference type="Pfam" id="PF25301">
    <property type="entry name" value="CUT_C"/>
    <property type="match status" value="1"/>
</dbReference>
<feature type="region of interest" description="Disordered" evidence="8">
    <location>
        <begin position="275"/>
        <end position="354"/>
    </location>
</feature>
<evidence type="ECO:0000259" key="11">
    <source>
        <dbReference type="PROSITE" id="PS51034"/>
    </source>
</evidence>
<proteinExistence type="predicted"/>
<dbReference type="InterPro" id="IPR057475">
    <property type="entry name" value="CUT_C"/>
</dbReference>
<dbReference type="InterPro" id="IPR056953">
    <property type="entry name" value="CUT_N"/>
</dbReference>
<feature type="domain" description="ZP" evidence="11">
    <location>
        <begin position="30"/>
        <end position="263"/>
    </location>
</feature>
<organism evidence="12 13">
    <name type="scientific">Pristionchus fissidentatus</name>
    <dbReference type="NCBI Taxonomy" id="1538716"/>
    <lineage>
        <taxon>Eukaryota</taxon>
        <taxon>Metazoa</taxon>
        <taxon>Ecdysozoa</taxon>
        <taxon>Nematoda</taxon>
        <taxon>Chromadorea</taxon>
        <taxon>Rhabditida</taxon>
        <taxon>Rhabditina</taxon>
        <taxon>Diplogasteromorpha</taxon>
        <taxon>Diplogasteroidea</taxon>
        <taxon>Neodiplogasteridae</taxon>
        <taxon>Pristionchus</taxon>
    </lineage>
</organism>
<feature type="chain" id="PRO_5044022952" description="ZP domain-containing protein" evidence="10">
    <location>
        <begin position="17"/>
        <end position="495"/>
    </location>
</feature>
<evidence type="ECO:0000256" key="6">
    <source>
        <dbReference type="ARBA" id="ARBA00022989"/>
    </source>
</evidence>
<feature type="signal peptide" evidence="10">
    <location>
        <begin position="1"/>
        <end position="16"/>
    </location>
</feature>
<name>A0AAV5V8C6_9BILA</name>
<feature type="compositionally biased region" description="Low complexity" evidence="8">
    <location>
        <begin position="323"/>
        <end position="354"/>
    </location>
</feature>
<dbReference type="EMBL" id="BTSY01000002">
    <property type="protein sequence ID" value="GMT14785.1"/>
    <property type="molecule type" value="Genomic_DNA"/>
</dbReference>
<keyword evidence="13" id="KW-1185">Reference proteome</keyword>
<reference evidence="12" key="1">
    <citation type="submission" date="2023-10" db="EMBL/GenBank/DDBJ databases">
        <title>Genome assembly of Pristionchus species.</title>
        <authorList>
            <person name="Yoshida K."/>
            <person name="Sommer R.J."/>
        </authorList>
    </citation>
    <scope>NUCLEOTIDE SEQUENCE</scope>
    <source>
        <strain evidence="12">RS5133</strain>
    </source>
</reference>
<keyword evidence="4 9" id="KW-0812">Transmembrane</keyword>
<evidence type="ECO:0000256" key="1">
    <source>
        <dbReference type="ARBA" id="ARBA00004251"/>
    </source>
</evidence>
<protein>
    <recommendedName>
        <fullName evidence="11">ZP domain-containing protein</fullName>
    </recommendedName>
</protein>
<dbReference type="AlphaFoldDB" id="A0AAV5V8C6"/>
<evidence type="ECO:0000256" key="3">
    <source>
        <dbReference type="ARBA" id="ARBA00022475"/>
    </source>
</evidence>
<sequence length="495" mass="54772">MSRLLILLPMLALAARLEFDNSLTTAPKVSCDRGSLSLDISSSHGAPSVVFAKGHFNKEGCSFRNTTKITFDFDKCNIRRKREINPRRMEYSMTIVVQLHPLFITKVDRAYAVSCRYMEAEKSVGAGITVPDLTTQTIMEERKQPTCSYSLKKDSPNGPNLKYAQVGDSIYHVWECPSEVYSMLIHSCVVQDGQGQEQKVLDENGCSTDTYLMPELIYSKDLTKTFTASDAFNFPDVTSVQFSCQIKLCFKGDDGCGSITPPKCGNAINVENSQEEKNNEFVHTDSTVEAGEELEKDGLLSTRPSFTDNPIIGEAQDHKDFTSETSASTTTKGTTDTPISTTSASTTTSTEASTTTTFISVTTTTDTAPRENQTYFPTPKSLREFIKDKYGNTVEGSGMEAELTEREQKRDIKRRDTDTLDMDISSPELTILEKELAEGDRMHRPTAMSSLAPMKDSVCVPMTAFWLLIGLVLLSLSFILVAIYKASAKQGFAQF</sequence>
<accession>A0AAV5V8C6</accession>
<evidence type="ECO:0000256" key="9">
    <source>
        <dbReference type="SAM" id="Phobius"/>
    </source>
</evidence>
<evidence type="ECO:0000313" key="13">
    <source>
        <dbReference type="Proteomes" id="UP001432322"/>
    </source>
</evidence>
<comment type="caution">
    <text evidence="12">The sequence shown here is derived from an EMBL/GenBank/DDBJ whole genome shotgun (WGS) entry which is preliminary data.</text>
</comment>